<dbReference type="PANTHER" id="PTHR33154">
    <property type="entry name" value="TRANSCRIPTIONAL REGULATOR, ARSR FAMILY"/>
    <property type="match status" value="1"/>
</dbReference>
<reference evidence="5" key="1">
    <citation type="submission" date="2022-08" db="EMBL/GenBank/DDBJ databases">
        <title>Draft genome sequencing of Roseisolibacter agri AW1220.</title>
        <authorList>
            <person name="Tobiishi Y."/>
            <person name="Tonouchi A."/>
        </authorList>
    </citation>
    <scope>NUCLEOTIDE SEQUENCE</scope>
    <source>
        <strain evidence="5">AW1220</strain>
    </source>
</reference>
<keyword evidence="1" id="KW-0805">Transcription regulation</keyword>
<dbReference type="SMART" id="SM00418">
    <property type="entry name" value="HTH_ARSR"/>
    <property type="match status" value="1"/>
</dbReference>
<evidence type="ECO:0000256" key="1">
    <source>
        <dbReference type="ARBA" id="ARBA00023015"/>
    </source>
</evidence>
<accession>A0AA37Q2X8</accession>
<protein>
    <recommendedName>
        <fullName evidence="4">HTH arsR-type domain-containing protein</fullName>
    </recommendedName>
</protein>
<keyword evidence="2" id="KW-0238">DNA-binding</keyword>
<dbReference type="PROSITE" id="PS50987">
    <property type="entry name" value="HTH_ARSR_2"/>
    <property type="match status" value="1"/>
</dbReference>
<gene>
    <name evidence="5" type="ORF">rosag_21220</name>
</gene>
<dbReference type="RefSeq" id="WP_284350064.1">
    <property type="nucleotide sequence ID" value="NZ_BRXS01000003.1"/>
</dbReference>
<dbReference type="InterPro" id="IPR011991">
    <property type="entry name" value="ArsR-like_HTH"/>
</dbReference>
<name>A0AA37Q2X8_9BACT</name>
<sequence>MDQEQFARVAKALADPRRFEILEMIAGDSEVACKRMVEAFPVSQATISHHLKELATAGLIEARREGQHGHYRLRAGVLEAYRAELERRLKLTVAVG</sequence>
<dbReference type="InterPro" id="IPR036388">
    <property type="entry name" value="WH-like_DNA-bd_sf"/>
</dbReference>
<dbReference type="AlphaFoldDB" id="A0AA37Q2X8"/>
<keyword evidence="6" id="KW-1185">Reference proteome</keyword>
<evidence type="ECO:0000256" key="2">
    <source>
        <dbReference type="ARBA" id="ARBA00023125"/>
    </source>
</evidence>
<dbReference type="PANTHER" id="PTHR33154:SF33">
    <property type="entry name" value="TRANSCRIPTIONAL REPRESSOR SDPR"/>
    <property type="match status" value="1"/>
</dbReference>
<dbReference type="EMBL" id="BRXS01000003">
    <property type="protein sequence ID" value="GLC25609.1"/>
    <property type="molecule type" value="Genomic_DNA"/>
</dbReference>
<dbReference type="Pfam" id="PF12840">
    <property type="entry name" value="HTH_20"/>
    <property type="match status" value="1"/>
</dbReference>
<evidence type="ECO:0000259" key="4">
    <source>
        <dbReference type="PROSITE" id="PS50987"/>
    </source>
</evidence>
<proteinExistence type="predicted"/>
<dbReference type="GO" id="GO:0003700">
    <property type="term" value="F:DNA-binding transcription factor activity"/>
    <property type="evidence" value="ECO:0007669"/>
    <property type="project" value="InterPro"/>
</dbReference>
<dbReference type="GO" id="GO:0003677">
    <property type="term" value="F:DNA binding"/>
    <property type="evidence" value="ECO:0007669"/>
    <property type="project" value="UniProtKB-KW"/>
</dbReference>
<dbReference type="SUPFAM" id="SSF46785">
    <property type="entry name" value="Winged helix' DNA-binding domain"/>
    <property type="match status" value="1"/>
</dbReference>
<evidence type="ECO:0000313" key="6">
    <source>
        <dbReference type="Proteomes" id="UP001161325"/>
    </source>
</evidence>
<dbReference type="InterPro" id="IPR036390">
    <property type="entry name" value="WH_DNA-bd_sf"/>
</dbReference>
<evidence type="ECO:0000256" key="3">
    <source>
        <dbReference type="ARBA" id="ARBA00023163"/>
    </source>
</evidence>
<evidence type="ECO:0000313" key="5">
    <source>
        <dbReference type="EMBL" id="GLC25609.1"/>
    </source>
</evidence>
<comment type="caution">
    <text evidence="5">The sequence shown here is derived from an EMBL/GenBank/DDBJ whole genome shotgun (WGS) entry which is preliminary data.</text>
</comment>
<dbReference type="PRINTS" id="PR00778">
    <property type="entry name" value="HTHARSR"/>
</dbReference>
<organism evidence="5 6">
    <name type="scientific">Roseisolibacter agri</name>
    <dbReference type="NCBI Taxonomy" id="2014610"/>
    <lineage>
        <taxon>Bacteria</taxon>
        <taxon>Pseudomonadati</taxon>
        <taxon>Gemmatimonadota</taxon>
        <taxon>Gemmatimonadia</taxon>
        <taxon>Gemmatimonadales</taxon>
        <taxon>Gemmatimonadaceae</taxon>
        <taxon>Roseisolibacter</taxon>
    </lineage>
</organism>
<dbReference type="CDD" id="cd00090">
    <property type="entry name" value="HTH_ARSR"/>
    <property type="match status" value="1"/>
</dbReference>
<dbReference type="InterPro" id="IPR051081">
    <property type="entry name" value="HTH_MetalResp_TranReg"/>
</dbReference>
<keyword evidence="3" id="KW-0804">Transcription</keyword>
<feature type="domain" description="HTH arsR-type" evidence="4">
    <location>
        <begin position="1"/>
        <end position="92"/>
    </location>
</feature>
<dbReference type="Proteomes" id="UP001161325">
    <property type="component" value="Unassembled WGS sequence"/>
</dbReference>
<dbReference type="Gene3D" id="1.10.10.10">
    <property type="entry name" value="Winged helix-like DNA-binding domain superfamily/Winged helix DNA-binding domain"/>
    <property type="match status" value="1"/>
</dbReference>
<dbReference type="NCBIfam" id="NF033788">
    <property type="entry name" value="HTH_metalloreg"/>
    <property type="match status" value="1"/>
</dbReference>
<dbReference type="InterPro" id="IPR001845">
    <property type="entry name" value="HTH_ArsR_DNA-bd_dom"/>
</dbReference>